<sequence>MFPCPTTPPPPWQHGRFMRTTLCRLIHRARVSIQASMLAWPADVWVRHDGLQCCAASCHRSGSFARSRDRRLVDRVPPPTRKRLDPPTLHGSLALAPGETKRPHDGRIQCFLAGLALLASVLCNACGAAIGWARVLQCRASARNSHTLRACIVRAQSFIASPAGHSSGRARTPKANCSRLAMFSPQPTTARQTWPPCRGRR</sequence>
<accession>A0A6A6X162</accession>
<proteinExistence type="predicted"/>
<keyword evidence="4" id="KW-1185">Reference proteome</keyword>
<reference evidence="3" key="1">
    <citation type="journal article" date="2020" name="Stud. Mycol.">
        <title>101 Dothideomycetes genomes: a test case for predicting lifestyles and emergence of pathogens.</title>
        <authorList>
            <person name="Haridas S."/>
            <person name="Albert R."/>
            <person name="Binder M."/>
            <person name="Bloem J."/>
            <person name="Labutti K."/>
            <person name="Salamov A."/>
            <person name="Andreopoulos B."/>
            <person name="Baker S."/>
            <person name="Barry K."/>
            <person name="Bills G."/>
            <person name="Bluhm B."/>
            <person name="Cannon C."/>
            <person name="Castanera R."/>
            <person name="Culley D."/>
            <person name="Daum C."/>
            <person name="Ezra D."/>
            <person name="Gonzalez J."/>
            <person name="Henrissat B."/>
            <person name="Kuo A."/>
            <person name="Liang C."/>
            <person name="Lipzen A."/>
            <person name="Lutzoni F."/>
            <person name="Magnuson J."/>
            <person name="Mondo S."/>
            <person name="Nolan M."/>
            <person name="Ohm R."/>
            <person name="Pangilinan J."/>
            <person name="Park H.-J."/>
            <person name="Ramirez L."/>
            <person name="Alfaro M."/>
            <person name="Sun H."/>
            <person name="Tritt A."/>
            <person name="Yoshinaga Y."/>
            <person name="Zwiers L.-H."/>
            <person name="Turgeon B."/>
            <person name="Goodwin S."/>
            <person name="Spatafora J."/>
            <person name="Crous P."/>
            <person name="Grigoriev I."/>
        </authorList>
    </citation>
    <scope>NUCLEOTIDE SEQUENCE</scope>
    <source>
        <strain evidence="3">CBS 109.77</strain>
    </source>
</reference>
<gene>
    <name evidence="3" type="ORF">K505DRAFT_86824</name>
</gene>
<name>A0A6A6X162_9PLEO</name>
<feature type="region of interest" description="Disordered" evidence="1">
    <location>
        <begin position="75"/>
        <end position="100"/>
    </location>
</feature>
<keyword evidence="2" id="KW-1133">Transmembrane helix</keyword>
<keyword evidence="2" id="KW-0812">Transmembrane</keyword>
<keyword evidence="2" id="KW-0472">Membrane</keyword>
<organism evidence="3 4">
    <name type="scientific">Melanomma pulvis-pyrius CBS 109.77</name>
    <dbReference type="NCBI Taxonomy" id="1314802"/>
    <lineage>
        <taxon>Eukaryota</taxon>
        <taxon>Fungi</taxon>
        <taxon>Dikarya</taxon>
        <taxon>Ascomycota</taxon>
        <taxon>Pezizomycotina</taxon>
        <taxon>Dothideomycetes</taxon>
        <taxon>Pleosporomycetidae</taxon>
        <taxon>Pleosporales</taxon>
        <taxon>Melanommataceae</taxon>
        <taxon>Melanomma</taxon>
    </lineage>
</organism>
<dbReference type="AlphaFoldDB" id="A0A6A6X162"/>
<evidence type="ECO:0000313" key="4">
    <source>
        <dbReference type="Proteomes" id="UP000799757"/>
    </source>
</evidence>
<feature type="transmembrane region" description="Helical" evidence="2">
    <location>
        <begin position="110"/>
        <end position="133"/>
    </location>
</feature>
<evidence type="ECO:0000256" key="1">
    <source>
        <dbReference type="SAM" id="MobiDB-lite"/>
    </source>
</evidence>
<evidence type="ECO:0000313" key="3">
    <source>
        <dbReference type="EMBL" id="KAF2789938.1"/>
    </source>
</evidence>
<dbReference type="Proteomes" id="UP000799757">
    <property type="component" value="Unassembled WGS sequence"/>
</dbReference>
<protein>
    <submittedName>
        <fullName evidence="3">Uncharacterized protein</fullName>
    </submittedName>
</protein>
<evidence type="ECO:0000256" key="2">
    <source>
        <dbReference type="SAM" id="Phobius"/>
    </source>
</evidence>
<dbReference type="EMBL" id="MU002104">
    <property type="protein sequence ID" value="KAF2789938.1"/>
    <property type="molecule type" value="Genomic_DNA"/>
</dbReference>